<proteinExistence type="predicted"/>
<reference evidence="1" key="1">
    <citation type="submission" date="2023-05" db="EMBL/GenBank/DDBJ databases">
        <authorList>
            <consortium name="ELIXIR-Norway"/>
        </authorList>
    </citation>
    <scope>NUCLEOTIDE SEQUENCE</scope>
</reference>
<dbReference type="Proteomes" id="UP001162501">
    <property type="component" value="Chromosome 25"/>
</dbReference>
<protein>
    <submittedName>
        <fullName evidence="1">Uncharacterized protein</fullName>
    </submittedName>
</protein>
<gene>
    <name evidence="1" type="ORF">MRATA1EN22A_LOCUS14885</name>
</gene>
<accession>A0AC59Z757</accession>
<organism evidence="1 2">
    <name type="scientific">Rangifer tarandus platyrhynchus</name>
    <name type="common">Svalbard reindeer</name>
    <dbReference type="NCBI Taxonomy" id="3082113"/>
    <lineage>
        <taxon>Eukaryota</taxon>
        <taxon>Metazoa</taxon>
        <taxon>Chordata</taxon>
        <taxon>Craniata</taxon>
        <taxon>Vertebrata</taxon>
        <taxon>Euteleostomi</taxon>
        <taxon>Mammalia</taxon>
        <taxon>Eutheria</taxon>
        <taxon>Laurasiatheria</taxon>
        <taxon>Artiodactyla</taxon>
        <taxon>Ruminantia</taxon>
        <taxon>Pecora</taxon>
        <taxon>Cervidae</taxon>
        <taxon>Odocoileinae</taxon>
        <taxon>Rangifer</taxon>
    </lineage>
</organism>
<dbReference type="EMBL" id="OX596109">
    <property type="protein sequence ID" value="CAN0282805.1"/>
    <property type="molecule type" value="Genomic_DNA"/>
</dbReference>
<sequence>MWSRSRPPSLVNDWIFLYVMGGPGRVLSEGVRLESRFWETIQGGCGPQNSVIVSESVLPLDSASGGKGATAGQRCPALLPSTIQTPPLGHGRCLVNMRRCVICAFGAVSEGPGVCGTLRDRTLLMALGVRRWGHGNRMVPGPWGLVIRQGPKGHQGLSIEWGALPNGGSPTQQELKGMRTGVGG</sequence>
<reference evidence="1" key="2">
    <citation type="submission" date="2025-03" db="EMBL/GenBank/DDBJ databases">
        <authorList>
            <consortium name="ELIXIR-Norway"/>
            <consortium name="Elixir Norway"/>
        </authorList>
    </citation>
    <scope>NUCLEOTIDE SEQUENCE</scope>
</reference>
<name>A0AC59Z757_RANTA</name>
<evidence type="ECO:0000313" key="2">
    <source>
        <dbReference type="Proteomes" id="UP001162501"/>
    </source>
</evidence>
<evidence type="ECO:0000313" key="1">
    <source>
        <dbReference type="EMBL" id="CAN0282805.1"/>
    </source>
</evidence>